<keyword evidence="4 13" id="KW-0812">Transmembrane</keyword>
<feature type="transmembrane region" description="Helical" evidence="13">
    <location>
        <begin position="118"/>
        <end position="142"/>
    </location>
</feature>
<dbReference type="InterPro" id="IPR046791">
    <property type="entry name" value="Polycystin_dom"/>
</dbReference>
<evidence type="ECO:0000256" key="6">
    <source>
        <dbReference type="ARBA" id="ARBA00023136"/>
    </source>
</evidence>
<evidence type="ECO:0000256" key="10">
    <source>
        <dbReference type="ARBA" id="ARBA00049088"/>
    </source>
</evidence>
<accession>A0ABN9VYQ3</accession>
<dbReference type="InterPro" id="IPR023271">
    <property type="entry name" value="Aquaporin-like"/>
</dbReference>
<dbReference type="PANTHER" id="PTHR30520:SF6">
    <property type="entry name" value="FORMATE_NITRATE FAMILY TRANSPORTER (EUROFUNG)"/>
    <property type="match status" value="1"/>
</dbReference>
<gene>
    <name evidence="15" type="ORF">PCOR1329_LOCUS62441</name>
</gene>
<feature type="domain" description="Polycystin" evidence="14">
    <location>
        <begin position="430"/>
        <end position="603"/>
    </location>
</feature>
<feature type="transmembrane region" description="Helical" evidence="13">
    <location>
        <begin position="193"/>
        <end position="217"/>
    </location>
</feature>
<evidence type="ECO:0000313" key="16">
    <source>
        <dbReference type="Proteomes" id="UP001189429"/>
    </source>
</evidence>
<comment type="similarity">
    <text evidence="11">Belongs to the FNT transporter (TC 1.A.16) family.</text>
</comment>
<comment type="caution">
    <text evidence="15">The sequence shown here is derived from an EMBL/GenBank/DDBJ whole genome shotgun (WGS) entry which is preliminary data.</text>
</comment>
<evidence type="ECO:0000256" key="1">
    <source>
        <dbReference type="ARBA" id="ARBA00004651"/>
    </source>
</evidence>
<comment type="catalytic activity">
    <reaction evidence="7">
        <text>(S)-lactate(in) + H(+)(in) = (S)-lactate(out) + H(+)(out)</text>
        <dbReference type="Rhea" id="RHEA:29415"/>
        <dbReference type="ChEBI" id="CHEBI:15378"/>
        <dbReference type="ChEBI" id="CHEBI:16651"/>
    </reaction>
</comment>
<dbReference type="Pfam" id="PF01226">
    <property type="entry name" value="Form_Nir_trans"/>
    <property type="match status" value="1"/>
</dbReference>
<feature type="transmembrane region" description="Helical" evidence="13">
    <location>
        <begin position="38"/>
        <end position="58"/>
    </location>
</feature>
<evidence type="ECO:0000256" key="13">
    <source>
        <dbReference type="SAM" id="Phobius"/>
    </source>
</evidence>
<feature type="compositionally biased region" description="Low complexity" evidence="12">
    <location>
        <begin position="344"/>
        <end position="353"/>
    </location>
</feature>
<feature type="transmembrane region" description="Helical" evidence="13">
    <location>
        <begin position="162"/>
        <end position="181"/>
    </location>
</feature>
<feature type="region of interest" description="Disordered" evidence="12">
    <location>
        <begin position="339"/>
        <end position="358"/>
    </location>
</feature>
<keyword evidence="5 13" id="KW-1133">Transmembrane helix</keyword>
<evidence type="ECO:0000256" key="11">
    <source>
        <dbReference type="ARBA" id="ARBA00049660"/>
    </source>
</evidence>
<evidence type="ECO:0000256" key="2">
    <source>
        <dbReference type="ARBA" id="ARBA00007200"/>
    </source>
</evidence>
<sequence>MPELMAIVKTPKEAFQGMIDKGVSMGGDASIKIFHQSFYAGCYIGFGGMLSMVVAGGLDKAAEDNPTIQTFVFAALFPVNLLLILLTGGVLITGTAATVPAAVCEGKLHWKQIPRTFALAWTGNLIGAVLFAFFVEACNLNVGLTAKLAMKVAEKKIKENFFITFLKGIGCNWLVCMAVFLQGQAQDMTGKMVGIWFPISCFVAIGFEHIPANMFMIPLGMIAGADVSVWDCLWRNFIPVTLGNIFAGSIFVGVGYSFALGRLGSSPMFNMPARELGAPKEQVAGGDNKEGGAPAALASTTPVVPVDGAAQAQDGAPHAAATAFQAALRAASKDAAAEEHLRQKASAEQQAAAEQDRLDETTMSPEWVWYLVRKTRLERYARRLGLYAVFTALFTAIVHLARPVTAHFSIQDAILEQSTRERGVSGFSFYDISSDAEWFYWVQNQLVPTIMSTTFSNGDDRAESWGSRFTNTVAMYNTQTAPVRFRQARVREDSCSTERRDAALVHPCWGEFSKAYQSRSAFGEDYGNRYLTGLSDVYGYGTEGHVVDVQLDQAVALAAVADMREGLWLNEQTRMAAVETSWYNANYDVSTYVRWQVEITPGG</sequence>
<dbReference type="Proteomes" id="UP001189429">
    <property type="component" value="Unassembled WGS sequence"/>
</dbReference>
<evidence type="ECO:0000256" key="9">
    <source>
        <dbReference type="ARBA" id="ARBA00049016"/>
    </source>
</evidence>
<feature type="non-terminal residue" evidence="15">
    <location>
        <position position="603"/>
    </location>
</feature>
<evidence type="ECO:0000256" key="7">
    <source>
        <dbReference type="ARBA" id="ARBA00034245"/>
    </source>
</evidence>
<comment type="subunit">
    <text evidence="3">Homopentamer.</text>
</comment>
<evidence type="ECO:0000256" key="12">
    <source>
        <dbReference type="SAM" id="MobiDB-lite"/>
    </source>
</evidence>
<reference evidence="15" key="1">
    <citation type="submission" date="2023-10" db="EMBL/GenBank/DDBJ databases">
        <authorList>
            <person name="Chen Y."/>
            <person name="Shah S."/>
            <person name="Dougan E. K."/>
            <person name="Thang M."/>
            <person name="Chan C."/>
        </authorList>
    </citation>
    <scope>NUCLEOTIDE SEQUENCE [LARGE SCALE GENOMIC DNA]</scope>
</reference>
<dbReference type="Pfam" id="PF20519">
    <property type="entry name" value="Polycystin_dom"/>
    <property type="match status" value="1"/>
</dbReference>
<comment type="subcellular location">
    <subcellularLocation>
        <location evidence="1">Cell membrane</location>
        <topology evidence="1">Multi-pass membrane protein</topology>
    </subcellularLocation>
</comment>
<comment type="catalytic activity">
    <reaction evidence="8">
        <text>pyruvate(out) + H(+)(out) = pyruvate(in) + H(+)(in)</text>
        <dbReference type="Rhea" id="RHEA:64720"/>
        <dbReference type="ChEBI" id="CHEBI:15361"/>
        <dbReference type="ChEBI" id="CHEBI:15378"/>
    </reaction>
</comment>
<evidence type="ECO:0000313" key="15">
    <source>
        <dbReference type="EMBL" id="CAK0878817.1"/>
    </source>
</evidence>
<comment type="similarity">
    <text evidence="2">Belongs to the polycystin family.</text>
</comment>
<dbReference type="Gene3D" id="1.20.1080.10">
    <property type="entry name" value="Glycerol uptake facilitator protein"/>
    <property type="match status" value="1"/>
</dbReference>
<evidence type="ECO:0000256" key="3">
    <source>
        <dbReference type="ARBA" id="ARBA00011255"/>
    </source>
</evidence>
<comment type="catalytic activity">
    <reaction evidence="10">
        <text>acetate(out) + H(+)(out) = acetate(in) + H(+)(in)</text>
        <dbReference type="Rhea" id="RHEA:71803"/>
        <dbReference type="ChEBI" id="CHEBI:15378"/>
        <dbReference type="ChEBI" id="CHEBI:30089"/>
    </reaction>
</comment>
<evidence type="ECO:0000259" key="14">
    <source>
        <dbReference type="Pfam" id="PF20519"/>
    </source>
</evidence>
<protein>
    <recommendedName>
        <fullName evidence="14">Polycystin domain-containing protein</fullName>
    </recommendedName>
</protein>
<dbReference type="InterPro" id="IPR000292">
    <property type="entry name" value="For/NO2_transpt"/>
</dbReference>
<evidence type="ECO:0000256" key="8">
    <source>
        <dbReference type="ARBA" id="ARBA00047693"/>
    </source>
</evidence>
<keyword evidence="6 13" id="KW-0472">Membrane</keyword>
<comment type="catalytic activity">
    <reaction evidence="9">
        <text>formate(in) + H(+)(in) = formate(out) + H(+)(out)</text>
        <dbReference type="Rhea" id="RHEA:80887"/>
        <dbReference type="ChEBI" id="CHEBI:15378"/>
        <dbReference type="ChEBI" id="CHEBI:15740"/>
    </reaction>
</comment>
<evidence type="ECO:0000256" key="5">
    <source>
        <dbReference type="ARBA" id="ARBA00022989"/>
    </source>
</evidence>
<name>A0ABN9VYQ3_9DINO</name>
<dbReference type="EMBL" id="CAUYUJ010017886">
    <property type="protein sequence ID" value="CAK0878817.1"/>
    <property type="molecule type" value="Genomic_DNA"/>
</dbReference>
<feature type="transmembrane region" description="Helical" evidence="13">
    <location>
        <begin position="70"/>
        <end position="97"/>
    </location>
</feature>
<feature type="transmembrane region" description="Helical" evidence="13">
    <location>
        <begin position="237"/>
        <end position="261"/>
    </location>
</feature>
<dbReference type="PANTHER" id="PTHR30520">
    <property type="entry name" value="FORMATE TRANSPORTER-RELATED"/>
    <property type="match status" value="1"/>
</dbReference>
<keyword evidence="16" id="KW-1185">Reference proteome</keyword>
<organism evidence="15 16">
    <name type="scientific">Prorocentrum cordatum</name>
    <dbReference type="NCBI Taxonomy" id="2364126"/>
    <lineage>
        <taxon>Eukaryota</taxon>
        <taxon>Sar</taxon>
        <taxon>Alveolata</taxon>
        <taxon>Dinophyceae</taxon>
        <taxon>Prorocentrales</taxon>
        <taxon>Prorocentraceae</taxon>
        <taxon>Prorocentrum</taxon>
    </lineage>
</organism>
<feature type="transmembrane region" description="Helical" evidence="13">
    <location>
        <begin position="384"/>
        <end position="401"/>
    </location>
</feature>
<evidence type="ECO:0000256" key="4">
    <source>
        <dbReference type="ARBA" id="ARBA00022692"/>
    </source>
</evidence>
<proteinExistence type="inferred from homology"/>